<sequence>MTRLTPLPPDRWDDDVRRALSPLLGADRANPRDAGNVLATLVRHQPLTRAYLEFNAYLLRESTLTPRIREVALMRAVLWRRCDYLWDHHVVLAQRAGLTVDEIAGIRSGAMGDGLDGLVIRVVDELESDSTISDDTWAALGGHLDDRQCMDLVFTIGGYQLLAVAVNAFGIEPEDV</sequence>
<dbReference type="SUPFAM" id="SSF69118">
    <property type="entry name" value="AhpD-like"/>
    <property type="match status" value="1"/>
</dbReference>
<dbReference type="Gene3D" id="1.20.1290.10">
    <property type="entry name" value="AhpD-like"/>
    <property type="match status" value="1"/>
</dbReference>
<dbReference type="PANTHER" id="PTHR34846:SF5">
    <property type="entry name" value="CARBOXYMUCONOLACTONE DECARBOXYLASE-LIKE DOMAIN-CONTAINING PROTEIN"/>
    <property type="match status" value="1"/>
</dbReference>
<dbReference type="AlphaFoldDB" id="A0A5Q5BN15"/>
<evidence type="ECO:0000313" key="2">
    <source>
        <dbReference type="EMBL" id="ABG09813.1"/>
    </source>
</evidence>
<protein>
    <submittedName>
        <fullName evidence="2">Carboxymuconolactone decarboxylase</fullName>
    </submittedName>
</protein>
<accession>A0A5Q5BN15</accession>
<dbReference type="PANTHER" id="PTHR34846">
    <property type="entry name" value="4-CARBOXYMUCONOLACTONE DECARBOXYLASE FAMILY PROTEIN (AFU_ORTHOLOGUE AFUA_6G11590)"/>
    <property type="match status" value="1"/>
</dbReference>
<reference evidence="2" key="1">
    <citation type="submission" date="2006-06" db="EMBL/GenBank/DDBJ databases">
        <title>Complete sequence of chromosome of Mycobacterium sp. MCS.</title>
        <authorList>
            <consortium name="US DOE Joint Genome Institute"/>
            <person name="Copeland A."/>
            <person name="Lucas S."/>
            <person name="Lapidus A."/>
            <person name="Barry K."/>
            <person name="Detter J.C."/>
            <person name="Glavina del Rio T."/>
            <person name="Hammon N."/>
            <person name="Israni S."/>
            <person name="Dalin E."/>
            <person name="Tice H."/>
            <person name="Pitluck S."/>
            <person name="Martinez M."/>
            <person name="Schmutz J."/>
            <person name="Larimer F."/>
            <person name="Land M."/>
            <person name="Hauser L."/>
            <person name="Kyrpides N."/>
            <person name="Kim E."/>
            <person name="Miller C.D."/>
            <person name="Hughes J.E."/>
            <person name="Anderson A.J."/>
            <person name="Sims R.C."/>
            <person name="Richardson P."/>
        </authorList>
    </citation>
    <scope>NUCLEOTIDE SEQUENCE [LARGE SCALE GENOMIC DNA]</scope>
    <source>
        <strain evidence="2">MCS</strain>
    </source>
</reference>
<dbReference type="KEGG" id="mmc:Mmcs_3707"/>
<dbReference type="Pfam" id="PF02627">
    <property type="entry name" value="CMD"/>
    <property type="match status" value="1"/>
</dbReference>
<dbReference type="InterPro" id="IPR029032">
    <property type="entry name" value="AhpD-like"/>
</dbReference>
<dbReference type="InterPro" id="IPR003779">
    <property type="entry name" value="CMD-like"/>
</dbReference>
<name>A0A5Q5BN15_MYCSS</name>
<dbReference type="EMBL" id="CP000384">
    <property type="protein sequence ID" value="ABG09813.1"/>
    <property type="molecule type" value="Genomic_DNA"/>
</dbReference>
<organism evidence="2">
    <name type="scientific">Mycobacterium sp. (strain MCS)</name>
    <dbReference type="NCBI Taxonomy" id="164756"/>
    <lineage>
        <taxon>Bacteria</taxon>
        <taxon>Bacillati</taxon>
        <taxon>Actinomycetota</taxon>
        <taxon>Actinomycetes</taxon>
        <taxon>Mycobacteriales</taxon>
        <taxon>Mycobacteriaceae</taxon>
        <taxon>Mycobacterium</taxon>
    </lineage>
</organism>
<dbReference type="GO" id="GO:0051920">
    <property type="term" value="F:peroxiredoxin activity"/>
    <property type="evidence" value="ECO:0007669"/>
    <property type="project" value="InterPro"/>
</dbReference>
<feature type="domain" description="Carboxymuconolactone decarboxylase-like" evidence="1">
    <location>
        <begin position="47"/>
        <end position="108"/>
    </location>
</feature>
<evidence type="ECO:0000259" key="1">
    <source>
        <dbReference type="Pfam" id="PF02627"/>
    </source>
</evidence>
<proteinExistence type="predicted"/>
<gene>
    <name evidence="2" type="ordered locus">Mmcs_3707</name>
</gene>